<gene>
    <name evidence="1" type="ORF">GCM10009733_059600</name>
</gene>
<reference evidence="2" key="1">
    <citation type="journal article" date="2019" name="Int. J. Syst. Evol. Microbiol.">
        <title>The Global Catalogue of Microorganisms (GCM) 10K type strain sequencing project: providing services to taxonomists for standard genome sequencing and annotation.</title>
        <authorList>
            <consortium name="The Broad Institute Genomics Platform"/>
            <consortium name="The Broad Institute Genome Sequencing Center for Infectious Disease"/>
            <person name="Wu L."/>
            <person name="Ma J."/>
        </authorList>
    </citation>
    <scope>NUCLEOTIDE SEQUENCE [LARGE SCALE GENOMIC DNA]</scope>
    <source>
        <strain evidence="2">JCM 13929</strain>
    </source>
</reference>
<keyword evidence="2" id="KW-1185">Reference proteome</keyword>
<name>A0ABP4RKF6_9ACTN</name>
<proteinExistence type="predicted"/>
<organism evidence="1 2">
    <name type="scientific">Nonomuraea maheshkhaliensis</name>
    <dbReference type="NCBI Taxonomy" id="419590"/>
    <lineage>
        <taxon>Bacteria</taxon>
        <taxon>Bacillati</taxon>
        <taxon>Actinomycetota</taxon>
        <taxon>Actinomycetes</taxon>
        <taxon>Streptosporangiales</taxon>
        <taxon>Streptosporangiaceae</taxon>
        <taxon>Nonomuraea</taxon>
    </lineage>
</organism>
<comment type="caution">
    <text evidence="1">The sequence shown here is derived from an EMBL/GenBank/DDBJ whole genome shotgun (WGS) entry which is preliminary data.</text>
</comment>
<dbReference type="Proteomes" id="UP001500064">
    <property type="component" value="Unassembled WGS sequence"/>
</dbReference>
<evidence type="ECO:0000313" key="2">
    <source>
        <dbReference type="Proteomes" id="UP001500064"/>
    </source>
</evidence>
<evidence type="ECO:0000313" key="1">
    <source>
        <dbReference type="EMBL" id="GAA1654364.1"/>
    </source>
</evidence>
<sequence>MAQPGLQRRLVALLVVELLELLLAQQVGLGDDAEDPAGVVDHRDGAYAVFDERFRDVLERGVRVHREHLAGHDLVDSDVHRAPPSGACLHRSACPPTVAEAEVTCSHAVGQAGGPAKEAPSGPGGAYGAKVLQERTFCPGRVR</sequence>
<accession>A0ABP4RKF6</accession>
<evidence type="ECO:0008006" key="3">
    <source>
        <dbReference type="Google" id="ProtNLM"/>
    </source>
</evidence>
<protein>
    <recommendedName>
        <fullName evidence="3">Secreted protein</fullName>
    </recommendedName>
</protein>
<dbReference type="EMBL" id="BAAAMU010000050">
    <property type="protein sequence ID" value="GAA1654364.1"/>
    <property type="molecule type" value="Genomic_DNA"/>
</dbReference>